<evidence type="ECO:0000313" key="1">
    <source>
        <dbReference type="EMBL" id="KAF2539231.1"/>
    </source>
</evidence>
<accession>A0A8S9G0U1</accession>
<gene>
    <name evidence="1" type="ORF">F2Q68_00021194</name>
</gene>
<dbReference type="AlphaFoldDB" id="A0A8S9G0U1"/>
<proteinExistence type="predicted"/>
<name>A0A8S9G0U1_BRACR</name>
<dbReference type="EMBL" id="QGKW02002228">
    <property type="protein sequence ID" value="KAF2539231.1"/>
    <property type="molecule type" value="Genomic_DNA"/>
</dbReference>
<sequence length="125" mass="15501">MERQINERRWRLARYLWWSNYSGRCCKNESRMLRRICFYKWCRRIRRDYCRTAQKRQMSSYVWRPSQFRFSPSSITRYIIELAFQCRRFEVNRHPVAEAMPILLKNGQSASREEAVEELKDCRSM</sequence>
<comment type="caution">
    <text evidence="1">The sequence shown here is derived from an EMBL/GenBank/DDBJ whole genome shotgun (WGS) entry which is preliminary data.</text>
</comment>
<reference evidence="1" key="1">
    <citation type="submission" date="2019-12" db="EMBL/GenBank/DDBJ databases">
        <title>Genome sequencing and annotation of Brassica cretica.</title>
        <authorList>
            <person name="Studholme D.J."/>
            <person name="Sarris P.F."/>
        </authorList>
    </citation>
    <scope>NUCLEOTIDE SEQUENCE</scope>
    <source>
        <strain evidence="1">PFS-001/15</strain>
        <tissue evidence="1">Leaf</tissue>
    </source>
</reference>
<evidence type="ECO:0000313" key="2">
    <source>
        <dbReference type="Proteomes" id="UP000712281"/>
    </source>
</evidence>
<organism evidence="1 2">
    <name type="scientific">Brassica cretica</name>
    <name type="common">Mustard</name>
    <dbReference type="NCBI Taxonomy" id="69181"/>
    <lineage>
        <taxon>Eukaryota</taxon>
        <taxon>Viridiplantae</taxon>
        <taxon>Streptophyta</taxon>
        <taxon>Embryophyta</taxon>
        <taxon>Tracheophyta</taxon>
        <taxon>Spermatophyta</taxon>
        <taxon>Magnoliopsida</taxon>
        <taxon>eudicotyledons</taxon>
        <taxon>Gunneridae</taxon>
        <taxon>Pentapetalae</taxon>
        <taxon>rosids</taxon>
        <taxon>malvids</taxon>
        <taxon>Brassicales</taxon>
        <taxon>Brassicaceae</taxon>
        <taxon>Brassiceae</taxon>
        <taxon>Brassica</taxon>
    </lineage>
</organism>
<protein>
    <submittedName>
        <fullName evidence="1">Uncharacterized protein</fullName>
    </submittedName>
</protein>
<dbReference type="Proteomes" id="UP000712281">
    <property type="component" value="Unassembled WGS sequence"/>
</dbReference>